<accession>A0A1G1V408</accession>
<name>A0A1G1V408_9BACT</name>
<dbReference type="AlphaFoldDB" id="A0A1G1V408"/>
<proteinExistence type="predicted"/>
<reference evidence="1 2" key="1">
    <citation type="journal article" date="2016" name="Nat. Commun.">
        <title>Thousands of microbial genomes shed light on interconnected biogeochemical processes in an aquifer system.</title>
        <authorList>
            <person name="Anantharaman K."/>
            <person name="Brown C.T."/>
            <person name="Hug L.A."/>
            <person name="Sharon I."/>
            <person name="Castelle C.J."/>
            <person name="Probst A.J."/>
            <person name="Thomas B.C."/>
            <person name="Singh A."/>
            <person name="Wilkins M.J."/>
            <person name="Karaoz U."/>
            <person name="Brodie E.L."/>
            <person name="Williams K.H."/>
            <person name="Hubbard S.S."/>
            <person name="Banfield J.F."/>
        </authorList>
    </citation>
    <scope>NUCLEOTIDE SEQUENCE [LARGE SCALE GENOMIC DNA]</scope>
</reference>
<protein>
    <submittedName>
        <fullName evidence="1">Uncharacterized protein</fullName>
    </submittedName>
</protein>
<organism evidence="1 2">
    <name type="scientific">Candidatus Blackburnbacteria bacterium RIFCSPHIGHO2_02_FULL_44_20</name>
    <dbReference type="NCBI Taxonomy" id="1797516"/>
    <lineage>
        <taxon>Bacteria</taxon>
        <taxon>Candidatus Blackburniibacteriota</taxon>
    </lineage>
</organism>
<dbReference type="EMBL" id="MHBZ01000040">
    <property type="protein sequence ID" value="OGY10113.1"/>
    <property type="molecule type" value="Genomic_DNA"/>
</dbReference>
<sequence>MVGGLRAHSPGGHNVVVRNFLTPAEAIQAAGLGISLPDGPVHRSVLGAIRAQIRGVSAKVDPGPVSTPQPVVAHSVPPLEAAGTRFGEAAVAAASGSLGGLPLTVDGYRPYPGVLTDEELARLVG</sequence>
<evidence type="ECO:0000313" key="2">
    <source>
        <dbReference type="Proteomes" id="UP000178319"/>
    </source>
</evidence>
<dbReference type="Proteomes" id="UP000178319">
    <property type="component" value="Unassembled WGS sequence"/>
</dbReference>
<dbReference type="STRING" id="1797516.A3D26_00810"/>
<gene>
    <name evidence="1" type="ORF">A3D26_00810</name>
</gene>
<comment type="caution">
    <text evidence="1">The sequence shown here is derived from an EMBL/GenBank/DDBJ whole genome shotgun (WGS) entry which is preliminary data.</text>
</comment>
<evidence type="ECO:0000313" key="1">
    <source>
        <dbReference type="EMBL" id="OGY10113.1"/>
    </source>
</evidence>